<protein>
    <recommendedName>
        <fullName evidence="2">alpha-galactosidase</fullName>
        <ecNumber evidence="2">3.2.1.22</ecNumber>
    </recommendedName>
</protein>
<comment type="caution">
    <text evidence="4">The sequence shown here is derived from an EMBL/GenBank/DDBJ whole genome shotgun (WGS) entry which is preliminary data.</text>
</comment>
<keyword evidence="5" id="KW-1185">Reference proteome</keyword>
<dbReference type="InterPro" id="IPR017853">
    <property type="entry name" value="GH"/>
</dbReference>
<dbReference type="SUPFAM" id="SSF51445">
    <property type="entry name" value="(Trans)glycosidases"/>
    <property type="match status" value="1"/>
</dbReference>
<evidence type="ECO:0000313" key="4">
    <source>
        <dbReference type="EMBL" id="ORX86135.1"/>
    </source>
</evidence>
<organism evidence="4 5">
    <name type="scientific">Anaeromyces robustus</name>
    <dbReference type="NCBI Taxonomy" id="1754192"/>
    <lineage>
        <taxon>Eukaryota</taxon>
        <taxon>Fungi</taxon>
        <taxon>Fungi incertae sedis</taxon>
        <taxon>Chytridiomycota</taxon>
        <taxon>Chytridiomycota incertae sedis</taxon>
        <taxon>Neocallimastigomycetes</taxon>
        <taxon>Neocallimastigales</taxon>
        <taxon>Neocallimastigaceae</taxon>
        <taxon>Anaeromyces</taxon>
    </lineage>
</organism>
<proteinExistence type="predicted"/>
<evidence type="ECO:0000313" key="5">
    <source>
        <dbReference type="Proteomes" id="UP000193944"/>
    </source>
</evidence>
<dbReference type="Gene3D" id="3.20.20.70">
    <property type="entry name" value="Aldolase class I"/>
    <property type="match status" value="1"/>
</dbReference>
<dbReference type="GO" id="GO:0004557">
    <property type="term" value="F:alpha-galactosidase activity"/>
    <property type="evidence" value="ECO:0007669"/>
    <property type="project" value="UniProtKB-EC"/>
</dbReference>
<reference evidence="4 5" key="1">
    <citation type="submission" date="2016-08" db="EMBL/GenBank/DDBJ databases">
        <title>A Parts List for Fungal Cellulosomes Revealed by Comparative Genomics.</title>
        <authorList>
            <consortium name="DOE Joint Genome Institute"/>
            <person name="Haitjema C.H."/>
            <person name="Gilmore S.P."/>
            <person name="Henske J.K."/>
            <person name="Solomon K.V."/>
            <person name="De Groot R."/>
            <person name="Kuo A."/>
            <person name="Mondo S.J."/>
            <person name="Salamov A.A."/>
            <person name="Labutti K."/>
            <person name="Zhao Z."/>
            <person name="Chiniquy J."/>
            <person name="Barry K."/>
            <person name="Brewer H.M."/>
            <person name="Purvine S.O."/>
            <person name="Wright A.T."/>
            <person name="Boxma B."/>
            <person name="Van Alen T."/>
            <person name="Hackstein J.H."/>
            <person name="Baker S.E."/>
            <person name="Grigoriev I.V."/>
            <person name="O'Malley M.A."/>
        </authorList>
    </citation>
    <scope>NUCLEOTIDE SEQUENCE [LARGE SCALE GENOMIC DNA]</scope>
    <source>
        <strain evidence="4 5">S4</strain>
    </source>
</reference>
<dbReference type="AlphaFoldDB" id="A0A1Y1XK96"/>
<feature type="domain" description="Glycoside-hydrolase family GH114 TIM-barrel" evidence="3">
    <location>
        <begin position="8"/>
        <end position="205"/>
    </location>
</feature>
<evidence type="ECO:0000256" key="2">
    <source>
        <dbReference type="ARBA" id="ARBA00012755"/>
    </source>
</evidence>
<dbReference type="EC" id="3.2.1.22" evidence="2"/>
<dbReference type="EMBL" id="MCFG01000025">
    <property type="protein sequence ID" value="ORX86135.1"/>
    <property type="molecule type" value="Genomic_DNA"/>
</dbReference>
<accession>A0A1Y1XK96</accession>
<feature type="non-terminal residue" evidence="4">
    <location>
        <position position="1"/>
    </location>
</feature>
<dbReference type="Pfam" id="PF03537">
    <property type="entry name" value="Glyco_hydro_114"/>
    <property type="match status" value="1"/>
</dbReference>
<sequence length="205" mass="23516">WKPQPGLTWNYVLGAKVDITKEKAQVLDIDYETHPDTIRKYHSYGKRVVCYFSGGTIESFRGDYKNYVAVSGLVRNVYDDWSNERWLDFRKEGIKPLIVKRMRKAISNGCDALEVDNLDGYQMDEVQSWSKPLTKEDTITFARWLGYAAHELGISIGLKNVPAILDSVGSYFDFAINESCARYKNECAMYRNFIKSGKAVFGITY</sequence>
<name>A0A1Y1XK96_9FUNG</name>
<dbReference type="InterPro" id="IPR004352">
    <property type="entry name" value="GH114_TIM-barrel"/>
</dbReference>
<dbReference type="PANTHER" id="PTHR35273:SF2">
    <property type="entry name" value="ALPHA-GALACTOSIDASE"/>
    <property type="match status" value="1"/>
</dbReference>
<comment type="catalytic activity">
    <reaction evidence="1">
        <text>Hydrolysis of terminal, non-reducing alpha-D-galactose residues in alpha-D-galactosides, including galactose oligosaccharides, galactomannans and galactolipids.</text>
        <dbReference type="EC" id="3.2.1.22"/>
    </reaction>
</comment>
<dbReference type="InterPro" id="IPR013785">
    <property type="entry name" value="Aldolase_TIM"/>
</dbReference>
<evidence type="ECO:0000256" key="1">
    <source>
        <dbReference type="ARBA" id="ARBA00001255"/>
    </source>
</evidence>
<dbReference type="Proteomes" id="UP000193944">
    <property type="component" value="Unassembled WGS sequence"/>
</dbReference>
<dbReference type="STRING" id="1754192.A0A1Y1XK96"/>
<dbReference type="OrthoDB" id="2108802at2759"/>
<evidence type="ECO:0000259" key="3">
    <source>
        <dbReference type="Pfam" id="PF03537"/>
    </source>
</evidence>
<feature type="non-terminal residue" evidence="4">
    <location>
        <position position="205"/>
    </location>
</feature>
<dbReference type="PANTHER" id="PTHR35273">
    <property type="entry name" value="ALPHA-1,4 POLYGALACTOSAMINIDASE, PUTATIVE (AFU_ORTHOLOGUE AFUA_3G07890)-RELATED"/>
    <property type="match status" value="1"/>
</dbReference>
<gene>
    <name evidence="4" type="ORF">BCR32DRAFT_181974</name>
</gene>
<reference evidence="4 5" key="2">
    <citation type="submission" date="2016-08" db="EMBL/GenBank/DDBJ databases">
        <title>Pervasive Adenine N6-methylation of Active Genes in Fungi.</title>
        <authorList>
            <consortium name="DOE Joint Genome Institute"/>
            <person name="Mondo S.J."/>
            <person name="Dannebaum R.O."/>
            <person name="Kuo R.C."/>
            <person name="Labutti K."/>
            <person name="Haridas S."/>
            <person name="Kuo A."/>
            <person name="Salamov A."/>
            <person name="Ahrendt S.R."/>
            <person name="Lipzen A."/>
            <person name="Sullivan W."/>
            <person name="Andreopoulos W.B."/>
            <person name="Clum A."/>
            <person name="Lindquist E."/>
            <person name="Daum C."/>
            <person name="Ramamoorthy G.K."/>
            <person name="Gryganskyi A."/>
            <person name="Culley D."/>
            <person name="Magnuson J.K."/>
            <person name="James T.Y."/>
            <person name="O'Malley M.A."/>
            <person name="Stajich J.E."/>
            <person name="Spatafora J.W."/>
            <person name="Visel A."/>
            <person name="Grigoriev I.V."/>
        </authorList>
    </citation>
    <scope>NUCLEOTIDE SEQUENCE [LARGE SCALE GENOMIC DNA]</scope>
    <source>
        <strain evidence="4 5">S4</strain>
    </source>
</reference>